<gene>
    <name evidence="5" type="ORF">OLEA9_A094234</name>
</gene>
<dbReference type="AlphaFoldDB" id="A0A8S0RQ99"/>
<name>A0A8S0RQ99_OLEEU</name>
<proteinExistence type="predicted"/>
<accession>A0A8S0RQ99</accession>
<dbReference type="PANTHER" id="PTHR33388">
    <property type="entry name" value="OS01G0212500 PROTEIN"/>
    <property type="match status" value="1"/>
</dbReference>
<evidence type="ECO:0000256" key="3">
    <source>
        <dbReference type="ARBA" id="ARBA00023163"/>
    </source>
</evidence>
<organism evidence="5 6">
    <name type="scientific">Olea europaea subsp. europaea</name>
    <dbReference type="NCBI Taxonomy" id="158383"/>
    <lineage>
        <taxon>Eukaryota</taxon>
        <taxon>Viridiplantae</taxon>
        <taxon>Streptophyta</taxon>
        <taxon>Embryophyta</taxon>
        <taxon>Tracheophyta</taxon>
        <taxon>Spermatophyta</taxon>
        <taxon>Magnoliopsida</taxon>
        <taxon>eudicotyledons</taxon>
        <taxon>Gunneridae</taxon>
        <taxon>Pentapetalae</taxon>
        <taxon>asterids</taxon>
        <taxon>lamiids</taxon>
        <taxon>Lamiales</taxon>
        <taxon>Oleaceae</taxon>
        <taxon>Oleeae</taxon>
        <taxon>Olea</taxon>
    </lineage>
</organism>
<protein>
    <submittedName>
        <fullName evidence="5">Uncharacterized protein</fullName>
    </submittedName>
</protein>
<dbReference type="EMBL" id="CACTIH010003676">
    <property type="protein sequence ID" value="CAA2981624.1"/>
    <property type="molecule type" value="Genomic_DNA"/>
</dbReference>
<dbReference type="Gramene" id="OE9A094234T1">
    <property type="protein sequence ID" value="OE9A094234C1"/>
    <property type="gene ID" value="OE9A094234"/>
</dbReference>
<dbReference type="GO" id="GO:0003700">
    <property type="term" value="F:DNA-binding transcription factor activity"/>
    <property type="evidence" value="ECO:0007669"/>
    <property type="project" value="InterPro"/>
</dbReference>
<dbReference type="OrthoDB" id="1926221at2759"/>
<evidence type="ECO:0000256" key="1">
    <source>
        <dbReference type="ARBA" id="ARBA00022491"/>
    </source>
</evidence>
<keyword evidence="6" id="KW-1185">Reference proteome</keyword>
<dbReference type="PANTHER" id="PTHR33388:SF1">
    <property type="entry name" value="PROTEIN SPEAR2"/>
    <property type="match status" value="1"/>
</dbReference>
<comment type="caution">
    <text evidence="5">The sequence shown here is derived from an EMBL/GenBank/DDBJ whole genome shotgun (WGS) entry which is preliminary data.</text>
</comment>
<evidence type="ECO:0000256" key="4">
    <source>
        <dbReference type="SAM" id="MobiDB-lite"/>
    </source>
</evidence>
<evidence type="ECO:0000256" key="2">
    <source>
        <dbReference type="ARBA" id="ARBA00023015"/>
    </source>
</evidence>
<evidence type="ECO:0000313" key="6">
    <source>
        <dbReference type="Proteomes" id="UP000594638"/>
    </source>
</evidence>
<reference evidence="5 6" key="1">
    <citation type="submission" date="2019-12" db="EMBL/GenBank/DDBJ databases">
        <authorList>
            <person name="Alioto T."/>
            <person name="Alioto T."/>
            <person name="Gomez Garrido J."/>
        </authorList>
    </citation>
    <scope>NUCLEOTIDE SEQUENCE [LARGE SCALE GENOMIC DNA]</scope>
</reference>
<keyword evidence="2" id="KW-0805">Transcription regulation</keyword>
<dbReference type="Proteomes" id="UP000594638">
    <property type="component" value="Unassembled WGS sequence"/>
</dbReference>
<evidence type="ECO:0000313" key="5">
    <source>
        <dbReference type="EMBL" id="CAA2981624.1"/>
    </source>
</evidence>
<dbReference type="InterPro" id="IPR040356">
    <property type="entry name" value="SPEAR"/>
</dbReference>
<sequence length="179" mass="19588">MGGMKRSYPFSLESPTAPSCHYKSQPTYYTSISRSDESASCSNGCTNHLEPCNKYIRDDPPNTSPLPEQNASGVIRENKELIGDFLTLAPPAPATQPLHLKSKHPPAYSGYQDEELIGSGCPSSQEFTKDVIQRPGPSQSIEQPPFSFFPTKMQIDQATINARDGIGKITEPVDLSLKL</sequence>
<keyword evidence="3" id="KW-0804">Transcription</keyword>
<keyword evidence="1" id="KW-0678">Repressor</keyword>
<feature type="region of interest" description="Disordered" evidence="4">
    <location>
        <begin position="96"/>
        <end position="146"/>
    </location>
</feature>